<dbReference type="OrthoDB" id="948999at2"/>
<sequence>MSNNINLIAFGTFGNPNGFRQSYFIGDSRLSSVIKTFDLNTNAITLFPNSKIYAIRKENTIGENSISYCVYSFAKEQNSERSGTFIGTSILFTEQIADEHLTLKVLNECQNSLYNRNVKDNVILVSHSDHLSITKPKDFDKLNQHLKEVEDINLLQSSNKPLVVYCNTDDKEFQNILKRSIELLNSYDTIYFTKSQDIAQYVHQKNIFNFVELAGFEAEIQKLVEVRKKIRATAIAEFEQTIQQLEADKTIEVNRFCEQIKSNELLHLENERLIKESKIELEQIKQIYGDYFVNISDLTNQLKSGKKIQEIKVLFNENKRIFIESIDQIKKPEFINTLKKPIPNARFKQVNPQSDFHQKNNPNPYINESYPRHHHRRIDKFKVMTLLLLLLWIGTLTYFLLQKSSATPTNNKTLPKQQINPNNDVENINHQQQPIKTNTVTLPSNTK</sequence>
<evidence type="ECO:0000256" key="1">
    <source>
        <dbReference type="SAM" id="MobiDB-lite"/>
    </source>
</evidence>
<evidence type="ECO:0000313" key="3">
    <source>
        <dbReference type="EMBL" id="QEC74058.1"/>
    </source>
</evidence>
<feature type="transmembrane region" description="Helical" evidence="2">
    <location>
        <begin position="381"/>
        <end position="401"/>
    </location>
</feature>
<keyword evidence="4" id="KW-1185">Reference proteome</keyword>
<evidence type="ECO:0000256" key="2">
    <source>
        <dbReference type="SAM" id="Phobius"/>
    </source>
</evidence>
<accession>A0A5B8VV51</accession>
<protein>
    <submittedName>
        <fullName evidence="3">Uncharacterized protein</fullName>
    </submittedName>
</protein>
<proteinExistence type="predicted"/>
<gene>
    <name evidence="3" type="ORF">FSB73_22670</name>
</gene>
<evidence type="ECO:0000313" key="4">
    <source>
        <dbReference type="Proteomes" id="UP000321291"/>
    </source>
</evidence>
<dbReference type="RefSeq" id="WP_146787673.1">
    <property type="nucleotide sequence ID" value="NZ_CP042434.1"/>
</dbReference>
<keyword evidence="2" id="KW-0812">Transmembrane</keyword>
<dbReference type="Proteomes" id="UP000321291">
    <property type="component" value="Chromosome"/>
</dbReference>
<reference evidence="3 4" key="1">
    <citation type="journal article" date="2017" name="Int. J. Syst. Evol. Microbiol.">
        <title>Arachidicoccus ginsenosidivorans sp. nov., with ginsenoside-converting activity isolated from ginseng cultivating soil.</title>
        <authorList>
            <person name="Siddiqi M.Z."/>
            <person name="Aslam Z."/>
            <person name="Im W.T."/>
        </authorList>
    </citation>
    <scope>NUCLEOTIDE SEQUENCE [LARGE SCALE GENOMIC DNA]</scope>
    <source>
        <strain evidence="3 4">Gsoil 809</strain>
    </source>
</reference>
<dbReference type="KEGG" id="agi:FSB73_22670"/>
<name>A0A5B8VV51_9BACT</name>
<dbReference type="EMBL" id="CP042434">
    <property type="protein sequence ID" value="QEC74058.1"/>
    <property type="molecule type" value="Genomic_DNA"/>
</dbReference>
<keyword evidence="2" id="KW-0472">Membrane</keyword>
<keyword evidence="2" id="KW-1133">Transmembrane helix</keyword>
<dbReference type="AlphaFoldDB" id="A0A5B8VV51"/>
<feature type="region of interest" description="Disordered" evidence="1">
    <location>
        <begin position="407"/>
        <end position="447"/>
    </location>
</feature>
<organism evidence="3 4">
    <name type="scientific">Arachidicoccus ginsenosidivorans</name>
    <dbReference type="NCBI Taxonomy" id="496057"/>
    <lineage>
        <taxon>Bacteria</taxon>
        <taxon>Pseudomonadati</taxon>
        <taxon>Bacteroidota</taxon>
        <taxon>Chitinophagia</taxon>
        <taxon>Chitinophagales</taxon>
        <taxon>Chitinophagaceae</taxon>
        <taxon>Arachidicoccus</taxon>
    </lineage>
</organism>